<keyword evidence="4 8" id="KW-1133">Transmembrane helix</keyword>
<evidence type="ECO:0000256" key="4">
    <source>
        <dbReference type="ARBA" id="ARBA00022989"/>
    </source>
</evidence>
<evidence type="ECO:0000256" key="7">
    <source>
        <dbReference type="ARBA" id="ARBA00035585"/>
    </source>
</evidence>
<feature type="transmembrane region" description="Helical" evidence="8">
    <location>
        <begin position="31"/>
        <end position="50"/>
    </location>
</feature>
<gene>
    <name evidence="9" type="ORF">METZ01_LOCUS233518</name>
</gene>
<dbReference type="InterPro" id="IPR003691">
    <property type="entry name" value="FluC"/>
</dbReference>
<dbReference type="AlphaFoldDB" id="A0A382H0C6"/>
<evidence type="ECO:0000256" key="1">
    <source>
        <dbReference type="ARBA" id="ARBA00004651"/>
    </source>
</evidence>
<accession>A0A382H0C6</accession>
<reference evidence="9" key="1">
    <citation type="submission" date="2018-05" db="EMBL/GenBank/DDBJ databases">
        <authorList>
            <person name="Lanie J.A."/>
            <person name="Ng W.-L."/>
            <person name="Kazmierczak K.M."/>
            <person name="Andrzejewski T.M."/>
            <person name="Davidsen T.M."/>
            <person name="Wayne K.J."/>
            <person name="Tettelin H."/>
            <person name="Glass J.I."/>
            <person name="Rusch D."/>
            <person name="Podicherti R."/>
            <person name="Tsui H.-C.T."/>
            <person name="Winkler M.E."/>
        </authorList>
    </citation>
    <scope>NUCLEOTIDE SEQUENCE</scope>
</reference>
<dbReference type="EMBL" id="UINC01058422">
    <property type="protein sequence ID" value="SVB80664.1"/>
    <property type="molecule type" value="Genomic_DNA"/>
</dbReference>
<sequence length="122" mass="12319">MAGGDGTSTTSTPLAVGDAHAWLRDGLPWGLPWPVILVNIVGCGLLGVLIGRRRASTRSRLLLGTGFCGGLTTFSTFAVDAAGLWRSARPGVAATYVVLSVLIALGAFLAGRSAAGGSGRIP</sequence>
<evidence type="ECO:0000256" key="3">
    <source>
        <dbReference type="ARBA" id="ARBA00022692"/>
    </source>
</evidence>
<keyword evidence="3 8" id="KW-0812">Transmembrane</keyword>
<organism evidence="9">
    <name type="scientific">marine metagenome</name>
    <dbReference type="NCBI Taxonomy" id="408172"/>
    <lineage>
        <taxon>unclassified sequences</taxon>
        <taxon>metagenomes</taxon>
        <taxon>ecological metagenomes</taxon>
    </lineage>
</organism>
<proteinExistence type="inferred from homology"/>
<evidence type="ECO:0008006" key="10">
    <source>
        <dbReference type="Google" id="ProtNLM"/>
    </source>
</evidence>
<name>A0A382H0C6_9ZZZZ</name>
<dbReference type="Pfam" id="PF02537">
    <property type="entry name" value="CRCB"/>
    <property type="match status" value="1"/>
</dbReference>
<protein>
    <recommendedName>
        <fullName evidence="10">Fluoride ion transporter CrcB</fullName>
    </recommendedName>
</protein>
<evidence type="ECO:0000256" key="6">
    <source>
        <dbReference type="ARBA" id="ARBA00035120"/>
    </source>
</evidence>
<evidence type="ECO:0000256" key="2">
    <source>
        <dbReference type="ARBA" id="ARBA00022475"/>
    </source>
</evidence>
<comment type="catalytic activity">
    <reaction evidence="7">
        <text>fluoride(in) = fluoride(out)</text>
        <dbReference type="Rhea" id="RHEA:76159"/>
        <dbReference type="ChEBI" id="CHEBI:17051"/>
    </reaction>
    <physiologicalReaction direction="left-to-right" evidence="7">
        <dbReference type="Rhea" id="RHEA:76160"/>
    </physiologicalReaction>
</comment>
<feature type="transmembrane region" description="Helical" evidence="8">
    <location>
        <begin position="62"/>
        <end position="85"/>
    </location>
</feature>
<evidence type="ECO:0000256" key="5">
    <source>
        <dbReference type="ARBA" id="ARBA00023136"/>
    </source>
</evidence>
<dbReference type="PANTHER" id="PTHR28259">
    <property type="entry name" value="FLUORIDE EXPORT PROTEIN 1-RELATED"/>
    <property type="match status" value="1"/>
</dbReference>
<comment type="similarity">
    <text evidence="6">Belongs to the fluoride channel Fluc/FEX (TC 1.A.43) family.</text>
</comment>
<evidence type="ECO:0000256" key="8">
    <source>
        <dbReference type="SAM" id="Phobius"/>
    </source>
</evidence>
<dbReference type="GO" id="GO:1903425">
    <property type="term" value="F:fluoride transmembrane transporter activity"/>
    <property type="evidence" value="ECO:0007669"/>
    <property type="project" value="TreeGrafter"/>
</dbReference>
<keyword evidence="2" id="KW-1003">Cell membrane</keyword>
<evidence type="ECO:0000313" key="9">
    <source>
        <dbReference type="EMBL" id="SVB80664.1"/>
    </source>
</evidence>
<dbReference type="PANTHER" id="PTHR28259:SF1">
    <property type="entry name" value="FLUORIDE EXPORT PROTEIN 1-RELATED"/>
    <property type="match status" value="1"/>
</dbReference>
<dbReference type="HAMAP" id="MF_00454">
    <property type="entry name" value="FluC"/>
    <property type="match status" value="1"/>
</dbReference>
<feature type="transmembrane region" description="Helical" evidence="8">
    <location>
        <begin position="91"/>
        <end position="110"/>
    </location>
</feature>
<comment type="subcellular location">
    <subcellularLocation>
        <location evidence="1">Cell membrane</location>
        <topology evidence="1">Multi-pass membrane protein</topology>
    </subcellularLocation>
</comment>
<dbReference type="GO" id="GO:0005886">
    <property type="term" value="C:plasma membrane"/>
    <property type="evidence" value="ECO:0007669"/>
    <property type="project" value="UniProtKB-SubCell"/>
</dbReference>
<keyword evidence="5 8" id="KW-0472">Membrane</keyword>